<keyword evidence="2" id="KW-1185">Reference proteome</keyword>
<sequence length="142" mass="16039">MHEETSSATNPLENQGSFAEEYCGAVFYHQKMRLYAEARPLILGPDFDRWRIELEQANHQQDDYAIGEWMLDSQSHPPALFVKAMLFQAVIYTSNHSDLAALRAYVLDWLSLIQESSITLACQQADLHGVNATRASVYAGCQ</sequence>
<name>A0ABS5ZWM5_9PROT</name>
<dbReference type="Proteomes" id="UP000755654">
    <property type="component" value="Unassembled WGS sequence"/>
</dbReference>
<dbReference type="RefSeq" id="WP_215882810.1">
    <property type="nucleotide sequence ID" value="NZ_JAAOMP010000029.1"/>
</dbReference>
<comment type="caution">
    <text evidence="1">The sequence shown here is derived from an EMBL/GenBank/DDBJ whole genome shotgun (WGS) entry which is preliminary data.</text>
</comment>
<organism evidence="1 2">
    <name type="scientific">Acidithiobacillus sulfurivorans</name>
    <dbReference type="NCBI Taxonomy" id="1958756"/>
    <lineage>
        <taxon>Bacteria</taxon>
        <taxon>Pseudomonadati</taxon>
        <taxon>Pseudomonadota</taxon>
        <taxon>Acidithiobacillia</taxon>
        <taxon>Acidithiobacillales</taxon>
        <taxon>Acidithiobacillaceae</taxon>
        <taxon>Acidithiobacillus</taxon>
    </lineage>
</organism>
<evidence type="ECO:0000313" key="2">
    <source>
        <dbReference type="Proteomes" id="UP000755654"/>
    </source>
</evidence>
<protein>
    <submittedName>
        <fullName evidence="1">Uncharacterized protein</fullName>
    </submittedName>
</protein>
<proteinExistence type="predicted"/>
<evidence type="ECO:0000313" key="1">
    <source>
        <dbReference type="EMBL" id="MBU2759063.1"/>
    </source>
</evidence>
<dbReference type="EMBL" id="JAAOMP010000029">
    <property type="protein sequence ID" value="MBU2759063.1"/>
    <property type="molecule type" value="Genomic_DNA"/>
</dbReference>
<reference evidence="1 2" key="1">
    <citation type="journal article" date="2021" name="ISME J.">
        <title>Genomic evolution of the class Acidithiobacillia: deep-branching Proteobacteria living in extreme acidic conditions.</title>
        <authorList>
            <person name="Moya-Beltran A."/>
            <person name="Beard S."/>
            <person name="Rojas-Villalobos C."/>
            <person name="Issotta F."/>
            <person name="Gallardo Y."/>
            <person name="Ulloa R."/>
            <person name="Giaveno A."/>
            <person name="Degli Esposti M."/>
            <person name="Johnson D.B."/>
            <person name="Quatrini R."/>
        </authorList>
    </citation>
    <scope>NUCLEOTIDE SEQUENCE [LARGE SCALE GENOMIC DNA]</scope>
    <source>
        <strain evidence="1 2">RW2</strain>
    </source>
</reference>
<accession>A0ABS5ZWM5</accession>
<gene>
    <name evidence="1" type="ORF">HAP95_02560</name>
</gene>